<reference evidence="3 4" key="1">
    <citation type="submission" date="2017-10" db="EMBL/GenBank/DDBJ databases">
        <title>Two draft genome sequences of Pusillimonas sp. strains isolated from a nitrate- and radionuclide-contaminated groundwater in Russia.</title>
        <authorList>
            <person name="Grouzdev D.S."/>
            <person name="Tourova T.P."/>
            <person name="Goeva M.A."/>
            <person name="Babich T.L."/>
            <person name="Sokolova D.S."/>
            <person name="Abdullin R."/>
            <person name="Poltaraus A.B."/>
            <person name="Toshchakov S.V."/>
            <person name="Nazina T.N."/>
        </authorList>
    </citation>
    <scope>NUCLEOTIDE SEQUENCE [LARGE SCALE GENOMIC DNA]</scope>
    <source>
        <strain evidence="3 4">JR1/69-3-13</strain>
    </source>
</reference>
<comment type="caution">
    <text evidence="3">The sequence shown here is derived from an EMBL/GenBank/DDBJ whole genome shotgun (WGS) entry which is preliminary data.</text>
</comment>
<sequence length="171" mass="18857">MKHEQAGSGPSGGGWSHSAIDAATAVVIFVIGVVMMIDNHRIGSNWAEDGPESGYFPFHIGLILCIASVAVLLKSLFGKQRNREIFVSWLRFRLVLMVLAPTALYVLTIQFLGIYLASTLFIAAFMRVLGKISWIKTVLISVGVNVLLFWMFEIQFMVPLPKGPLEALLGY</sequence>
<name>A0A2N4TZW8_9BURK</name>
<dbReference type="OrthoDB" id="6183775at2"/>
<evidence type="ECO:0000259" key="2">
    <source>
        <dbReference type="Pfam" id="PF07331"/>
    </source>
</evidence>
<feature type="transmembrane region" description="Helical" evidence="1">
    <location>
        <begin position="132"/>
        <end position="152"/>
    </location>
</feature>
<feature type="transmembrane region" description="Helical" evidence="1">
    <location>
        <begin position="55"/>
        <end position="73"/>
    </location>
</feature>
<feature type="transmembrane region" description="Helical" evidence="1">
    <location>
        <begin position="94"/>
        <end position="126"/>
    </location>
</feature>
<accession>A0A2N4TZW8</accession>
<dbReference type="InterPro" id="IPR009936">
    <property type="entry name" value="DUF1468"/>
</dbReference>
<organism evidence="3 4">
    <name type="scientific">Pollutimonas subterranea</name>
    <dbReference type="NCBI Taxonomy" id="2045210"/>
    <lineage>
        <taxon>Bacteria</taxon>
        <taxon>Pseudomonadati</taxon>
        <taxon>Pseudomonadota</taxon>
        <taxon>Betaproteobacteria</taxon>
        <taxon>Burkholderiales</taxon>
        <taxon>Alcaligenaceae</taxon>
        <taxon>Pollutimonas</taxon>
    </lineage>
</organism>
<evidence type="ECO:0000256" key="1">
    <source>
        <dbReference type="SAM" id="Phobius"/>
    </source>
</evidence>
<keyword evidence="1" id="KW-1133">Transmembrane helix</keyword>
<dbReference type="Pfam" id="PF07331">
    <property type="entry name" value="TctB"/>
    <property type="match status" value="1"/>
</dbReference>
<dbReference type="RefSeq" id="WP_102075560.1">
    <property type="nucleotide sequence ID" value="NZ_PDNW01000023.1"/>
</dbReference>
<proteinExistence type="predicted"/>
<gene>
    <name evidence="3" type="ORF">CR159_19165</name>
</gene>
<dbReference type="EMBL" id="PDNW01000023">
    <property type="protein sequence ID" value="PLC48301.1"/>
    <property type="molecule type" value="Genomic_DNA"/>
</dbReference>
<evidence type="ECO:0000313" key="4">
    <source>
        <dbReference type="Proteomes" id="UP000234190"/>
    </source>
</evidence>
<keyword evidence="4" id="KW-1185">Reference proteome</keyword>
<dbReference type="Proteomes" id="UP000234190">
    <property type="component" value="Unassembled WGS sequence"/>
</dbReference>
<dbReference type="AlphaFoldDB" id="A0A2N4TZW8"/>
<feature type="domain" description="DUF1468" evidence="2">
    <location>
        <begin position="24"/>
        <end position="161"/>
    </location>
</feature>
<evidence type="ECO:0000313" key="3">
    <source>
        <dbReference type="EMBL" id="PLC48301.1"/>
    </source>
</evidence>
<keyword evidence="1" id="KW-0812">Transmembrane</keyword>
<protein>
    <submittedName>
        <fullName evidence="3">Small permease of tripartite tricarboxylate transporter</fullName>
    </submittedName>
</protein>
<keyword evidence="1" id="KW-0472">Membrane</keyword>
<feature type="transmembrane region" description="Helical" evidence="1">
    <location>
        <begin position="12"/>
        <end position="35"/>
    </location>
</feature>